<dbReference type="SUPFAM" id="SSF49313">
    <property type="entry name" value="Cadherin-like"/>
    <property type="match status" value="3"/>
</dbReference>
<accession>A0A8T2PXW8</accession>
<evidence type="ECO:0000256" key="5">
    <source>
        <dbReference type="PROSITE-ProRule" id="PRU00043"/>
    </source>
</evidence>
<dbReference type="InterPro" id="IPR039808">
    <property type="entry name" value="Cadherin"/>
</dbReference>
<evidence type="ECO:0000313" key="9">
    <source>
        <dbReference type="Proteomes" id="UP000824540"/>
    </source>
</evidence>
<proteinExistence type="predicted"/>
<dbReference type="EMBL" id="JAFBMS010000001">
    <property type="protein sequence ID" value="KAG9356131.1"/>
    <property type="molecule type" value="Genomic_DNA"/>
</dbReference>
<dbReference type="PANTHER" id="PTHR24027:SF106">
    <property type="entry name" value="CADHERIN-18"/>
    <property type="match status" value="1"/>
</dbReference>
<dbReference type="InterPro" id="IPR002126">
    <property type="entry name" value="Cadherin-like_dom"/>
</dbReference>
<feature type="compositionally biased region" description="Basic and acidic residues" evidence="6">
    <location>
        <begin position="320"/>
        <end position="337"/>
    </location>
</feature>
<dbReference type="GO" id="GO:0005509">
    <property type="term" value="F:calcium ion binding"/>
    <property type="evidence" value="ECO:0007669"/>
    <property type="project" value="UniProtKB-UniRule"/>
</dbReference>
<evidence type="ECO:0000313" key="8">
    <source>
        <dbReference type="EMBL" id="KAG9356131.1"/>
    </source>
</evidence>
<dbReference type="GO" id="GO:0045296">
    <property type="term" value="F:cadherin binding"/>
    <property type="evidence" value="ECO:0007669"/>
    <property type="project" value="TreeGrafter"/>
</dbReference>
<sequence>MSIQMVRLRSCFFKHTPTSADRSARTNRGQTKQGVIRTALMNMDREAREQYAVVIQAKDMAGQVGGLSGSTTVNVTLTDVNDNPPKFPQSPKCLPGIHRAVTFAFTSVPPLPLSPVWGGFRGKNYQLYVPESAQVGKAVGKIRANDEDLGINADMAYSITNAEGAAAFSIAADRDKREGVISLKQVSPTFVCHHSICAFVSRPLRSVFFLQPLNFEKKKAYTLHIEGSNTHLDPRFSHLGPFKDHTTLKIIVGDVDEPPVFSMDYYIMDVYENAAIGTEVGAVTARDPDSTNSAVRLRGQQLYWDYSDSPECVPTGSTERQGHRNRDGHHDNAATSF</sequence>
<evidence type="ECO:0000256" key="2">
    <source>
        <dbReference type="ARBA" id="ARBA00022737"/>
    </source>
</evidence>
<comment type="caution">
    <text evidence="8">The sequence shown here is derived from an EMBL/GenBank/DDBJ whole genome shotgun (WGS) entry which is preliminary data.</text>
</comment>
<reference evidence="8" key="1">
    <citation type="thesis" date="2021" institute="BYU ScholarsArchive" country="Provo, UT, USA">
        <title>Applications of and Algorithms for Genome Assembly and Genomic Analyses with an Emphasis on Marine Teleosts.</title>
        <authorList>
            <person name="Pickett B.D."/>
        </authorList>
    </citation>
    <scope>NUCLEOTIDE SEQUENCE</scope>
    <source>
        <strain evidence="8">HI-2016</strain>
    </source>
</reference>
<dbReference type="PRINTS" id="PR00205">
    <property type="entry name" value="CADHERIN"/>
</dbReference>
<feature type="domain" description="Cadherin" evidence="7">
    <location>
        <begin position="121"/>
        <end position="261"/>
    </location>
</feature>
<dbReference type="GO" id="GO:0044331">
    <property type="term" value="P:cell-cell adhesion mediated by cadherin"/>
    <property type="evidence" value="ECO:0007669"/>
    <property type="project" value="TreeGrafter"/>
</dbReference>
<dbReference type="Gene3D" id="2.60.40.60">
    <property type="entry name" value="Cadherins"/>
    <property type="match status" value="3"/>
</dbReference>
<dbReference type="GO" id="GO:0034332">
    <property type="term" value="P:adherens junction organization"/>
    <property type="evidence" value="ECO:0007669"/>
    <property type="project" value="TreeGrafter"/>
</dbReference>
<comment type="subcellular location">
    <subcellularLocation>
        <location evidence="1">Membrane</location>
    </subcellularLocation>
</comment>
<dbReference type="GO" id="GO:0005912">
    <property type="term" value="C:adherens junction"/>
    <property type="evidence" value="ECO:0007669"/>
    <property type="project" value="TreeGrafter"/>
</dbReference>
<feature type="region of interest" description="Disordered" evidence="6">
    <location>
        <begin position="308"/>
        <end position="337"/>
    </location>
</feature>
<dbReference type="InterPro" id="IPR015919">
    <property type="entry name" value="Cadherin-like_sf"/>
</dbReference>
<dbReference type="Proteomes" id="UP000824540">
    <property type="component" value="Unassembled WGS sequence"/>
</dbReference>
<dbReference type="GO" id="GO:0016477">
    <property type="term" value="P:cell migration"/>
    <property type="evidence" value="ECO:0007669"/>
    <property type="project" value="TreeGrafter"/>
</dbReference>
<dbReference type="GO" id="GO:0008013">
    <property type="term" value="F:beta-catenin binding"/>
    <property type="evidence" value="ECO:0007669"/>
    <property type="project" value="TreeGrafter"/>
</dbReference>
<dbReference type="PROSITE" id="PS50268">
    <property type="entry name" value="CADHERIN_2"/>
    <property type="match status" value="2"/>
</dbReference>
<evidence type="ECO:0000256" key="4">
    <source>
        <dbReference type="ARBA" id="ARBA00023136"/>
    </source>
</evidence>
<evidence type="ECO:0000256" key="6">
    <source>
        <dbReference type="SAM" id="MobiDB-lite"/>
    </source>
</evidence>
<dbReference type="AlphaFoldDB" id="A0A8T2PXW8"/>
<protein>
    <recommendedName>
        <fullName evidence="7">Cadherin domain-containing protein</fullName>
    </recommendedName>
</protein>
<dbReference type="InterPro" id="IPR020894">
    <property type="entry name" value="Cadherin_CS"/>
</dbReference>
<dbReference type="GO" id="GO:0000902">
    <property type="term" value="P:cell morphogenesis"/>
    <property type="evidence" value="ECO:0007669"/>
    <property type="project" value="TreeGrafter"/>
</dbReference>
<gene>
    <name evidence="8" type="ORF">JZ751_000975</name>
</gene>
<evidence type="ECO:0000256" key="1">
    <source>
        <dbReference type="ARBA" id="ARBA00004370"/>
    </source>
</evidence>
<dbReference type="CDD" id="cd11304">
    <property type="entry name" value="Cadherin_repeat"/>
    <property type="match status" value="3"/>
</dbReference>
<keyword evidence="4" id="KW-0472">Membrane</keyword>
<dbReference type="PROSITE" id="PS00232">
    <property type="entry name" value="CADHERIN_1"/>
    <property type="match status" value="1"/>
</dbReference>
<name>A0A8T2PXW8_9TELE</name>
<dbReference type="SMART" id="SM00112">
    <property type="entry name" value="CA"/>
    <property type="match status" value="2"/>
</dbReference>
<keyword evidence="3 5" id="KW-0106">Calcium</keyword>
<dbReference type="GO" id="GO:0007156">
    <property type="term" value="P:homophilic cell adhesion via plasma membrane adhesion molecules"/>
    <property type="evidence" value="ECO:0007669"/>
    <property type="project" value="InterPro"/>
</dbReference>
<dbReference type="GO" id="GO:0007043">
    <property type="term" value="P:cell-cell junction assembly"/>
    <property type="evidence" value="ECO:0007669"/>
    <property type="project" value="TreeGrafter"/>
</dbReference>
<evidence type="ECO:0000256" key="3">
    <source>
        <dbReference type="ARBA" id="ARBA00022837"/>
    </source>
</evidence>
<evidence type="ECO:0000259" key="7">
    <source>
        <dbReference type="PROSITE" id="PS50268"/>
    </source>
</evidence>
<dbReference type="GO" id="GO:0016342">
    <property type="term" value="C:catenin complex"/>
    <property type="evidence" value="ECO:0007669"/>
    <property type="project" value="TreeGrafter"/>
</dbReference>
<dbReference type="OrthoDB" id="6252479at2759"/>
<feature type="domain" description="Cadherin" evidence="7">
    <location>
        <begin position="43"/>
        <end position="87"/>
    </location>
</feature>
<keyword evidence="2" id="KW-0677">Repeat</keyword>
<organism evidence="8 9">
    <name type="scientific">Albula glossodonta</name>
    <name type="common">roundjaw bonefish</name>
    <dbReference type="NCBI Taxonomy" id="121402"/>
    <lineage>
        <taxon>Eukaryota</taxon>
        <taxon>Metazoa</taxon>
        <taxon>Chordata</taxon>
        <taxon>Craniata</taxon>
        <taxon>Vertebrata</taxon>
        <taxon>Euteleostomi</taxon>
        <taxon>Actinopterygii</taxon>
        <taxon>Neopterygii</taxon>
        <taxon>Teleostei</taxon>
        <taxon>Albuliformes</taxon>
        <taxon>Albulidae</taxon>
        <taxon>Albula</taxon>
    </lineage>
</organism>
<keyword evidence="9" id="KW-1185">Reference proteome</keyword>
<dbReference type="PANTHER" id="PTHR24027">
    <property type="entry name" value="CADHERIN-23"/>
    <property type="match status" value="1"/>
</dbReference>
<dbReference type="FunFam" id="2.60.40.60:FF:000288">
    <property type="entry name" value="cadherin-12 isoform X2"/>
    <property type="match status" value="1"/>
</dbReference>
<dbReference type="GO" id="GO:0016339">
    <property type="term" value="P:calcium-dependent cell-cell adhesion via plasma membrane cell adhesion molecules"/>
    <property type="evidence" value="ECO:0007669"/>
    <property type="project" value="TreeGrafter"/>
</dbReference>